<evidence type="ECO:0000313" key="2">
    <source>
        <dbReference type="Proteomes" id="UP000011991"/>
    </source>
</evidence>
<proteinExistence type="predicted"/>
<dbReference type="Proteomes" id="UP000011991">
    <property type="component" value="Unassembled WGS sequence"/>
</dbReference>
<sequence>MGGIVEHRSTITALQWHALSTVSLQCSESIVYERDLPHTDWIAIRNGKMIGG</sequence>
<reference evidence="1 2" key="1">
    <citation type="journal article" date="2013" name="Mar. Genomics">
        <title>Expression of sulfatases in Rhodopirellula baltica and the diversity of sulfatases in the genus Rhodopirellula.</title>
        <authorList>
            <person name="Wegner C.E."/>
            <person name="Richter-Heitmann T."/>
            <person name="Klindworth A."/>
            <person name="Klockow C."/>
            <person name="Richter M."/>
            <person name="Achstetter T."/>
            <person name="Glockner F.O."/>
            <person name="Harder J."/>
        </authorList>
    </citation>
    <scope>NUCLEOTIDE SEQUENCE [LARGE SCALE GENOMIC DNA]</scope>
    <source>
        <strain evidence="1 2">SM1</strain>
    </source>
</reference>
<dbReference type="PATRIC" id="fig|1265738.3.peg.1801"/>
<evidence type="ECO:0000313" key="1">
    <source>
        <dbReference type="EMBL" id="EMI21263.1"/>
    </source>
</evidence>
<name>M5RPJ7_9BACT</name>
<organism evidence="1 2">
    <name type="scientific">Rhodopirellula maiorica SM1</name>
    <dbReference type="NCBI Taxonomy" id="1265738"/>
    <lineage>
        <taxon>Bacteria</taxon>
        <taxon>Pseudomonadati</taxon>
        <taxon>Planctomycetota</taxon>
        <taxon>Planctomycetia</taxon>
        <taxon>Pirellulales</taxon>
        <taxon>Pirellulaceae</taxon>
        <taxon>Novipirellula</taxon>
    </lineage>
</organism>
<dbReference type="AlphaFoldDB" id="M5RPJ7"/>
<accession>M5RPJ7</accession>
<dbReference type="EMBL" id="ANOG01000264">
    <property type="protein sequence ID" value="EMI21263.1"/>
    <property type="molecule type" value="Genomic_DNA"/>
</dbReference>
<comment type="caution">
    <text evidence="1">The sequence shown here is derived from an EMBL/GenBank/DDBJ whole genome shotgun (WGS) entry which is preliminary data.</text>
</comment>
<keyword evidence="2" id="KW-1185">Reference proteome</keyword>
<protein>
    <submittedName>
        <fullName evidence="1">Uncharacterized protein</fullName>
    </submittedName>
</protein>
<gene>
    <name evidence="1" type="ORF">RMSM_01810</name>
</gene>